<dbReference type="Proteomes" id="UP000182321">
    <property type="component" value="Unassembled WGS sequence"/>
</dbReference>
<feature type="domain" description="Peptidase C39-like" evidence="2">
    <location>
        <begin position="167"/>
        <end position="301"/>
    </location>
</feature>
<dbReference type="Gene3D" id="3.90.70.10">
    <property type="entry name" value="Cysteine proteinases"/>
    <property type="match status" value="1"/>
</dbReference>
<dbReference type="EMBL" id="FNZX01000003">
    <property type="protein sequence ID" value="SEK17453.1"/>
    <property type="molecule type" value="Genomic_DNA"/>
</dbReference>
<evidence type="ECO:0000313" key="3">
    <source>
        <dbReference type="EMBL" id="SEK17453.1"/>
    </source>
</evidence>
<keyword evidence="1" id="KW-1133">Transmembrane helix</keyword>
<evidence type="ECO:0000259" key="2">
    <source>
        <dbReference type="Pfam" id="PF13529"/>
    </source>
</evidence>
<keyword evidence="4" id="KW-1185">Reference proteome</keyword>
<feature type="transmembrane region" description="Helical" evidence="1">
    <location>
        <begin position="41"/>
        <end position="58"/>
    </location>
</feature>
<sequence length="327" mass="37312">MRIIDFFLWLIQGILLLALTMLGLMAIDYYVSPDWLYNDNIVFFILGLVFFIHFIFGIKRSNKRYNKKQEYEDTYYDEYQPIKTYHAHTKKPNHLRRSFLACSLVALLLIGLGIHNISKQKSLDGVPENVIEFGEKYPEAEEYVKNFNKYAYADLDMDVSDEMSKKDIPLFIQWDKRWGYKSYGANYVGVAGCGPTCLAMVVCGLEQDADINPYVVAEYASDKGYYTYGQGTSWNIMTEGARHYGLSVSSGNVSSEYITDNLSSETPMICSMSPGDFTKTGHFIVLTGIDSNGKIIVNDPNSPKNSNKHWDVNTLVSQMKSVWKYNI</sequence>
<gene>
    <name evidence="3" type="ORF">SAMN02910377_00011</name>
</gene>
<accession>A0A1H7EU67</accession>
<proteinExistence type="predicted"/>
<evidence type="ECO:0000256" key="1">
    <source>
        <dbReference type="SAM" id="Phobius"/>
    </source>
</evidence>
<dbReference type="RefSeq" id="WP_083380561.1">
    <property type="nucleotide sequence ID" value="NZ_FNZX01000003.1"/>
</dbReference>
<protein>
    <submittedName>
        <fullName evidence="3">Peptidase_C39 like family protein</fullName>
    </submittedName>
</protein>
<feature type="transmembrane region" description="Helical" evidence="1">
    <location>
        <begin position="98"/>
        <end position="117"/>
    </location>
</feature>
<evidence type="ECO:0000313" key="4">
    <source>
        <dbReference type="Proteomes" id="UP000182321"/>
    </source>
</evidence>
<organism evidence="3 4">
    <name type="scientific">Pseudobutyrivibrio ruminis</name>
    <dbReference type="NCBI Taxonomy" id="46206"/>
    <lineage>
        <taxon>Bacteria</taxon>
        <taxon>Bacillati</taxon>
        <taxon>Bacillota</taxon>
        <taxon>Clostridia</taxon>
        <taxon>Lachnospirales</taxon>
        <taxon>Lachnospiraceae</taxon>
        <taxon>Pseudobutyrivibrio</taxon>
    </lineage>
</organism>
<name>A0A1H7EU67_9FIRM</name>
<feature type="transmembrane region" description="Helical" evidence="1">
    <location>
        <begin position="7"/>
        <end position="29"/>
    </location>
</feature>
<keyword evidence="1" id="KW-0812">Transmembrane</keyword>
<keyword evidence="1" id="KW-0472">Membrane</keyword>
<dbReference type="AlphaFoldDB" id="A0A1H7EU67"/>
<reference evidence="4" key="1">
    <citation type="submission" date="2016-10" db="EMBL/GenBank/DDBJ databases">
        <authorList>
            <person name="Varghese N."/>
        </authorList>
    </citation>
    <scope>NUCLEOTIDE SEQUENCE [LARGE SCALE GENOMIC DNA]</scope>
    <source>
        <strain evidence="4">ACV-9</strain>
    </source>
</reference>
<dbReference type="InterPro" id="IPR039564">
    <property type="entry name" value="Peptidase_C39-like"/>
</dbReference>
<dbReference type="Pfam" id="PF13529">
    <property type="entry name" value="Peptidase_C39_2"/>
    <property type="match status" value="1"/>
</dbReference>